<dbReference type="Proteomes" id="UP000028999">
    <property type="component" value="Unassembled WGS sequence"/>
</dbReference>
<keyword evidence="3" id="KW-1185">Reference proteome</keyword>
<proteinExistence type="predicted"/>
<gene>
    <name evidence="2" type="primary">BnaC01g34830D</name>
    <name evidence="2" type="ORF">GSBRNA2T00067129001</name>
</gene>
<organism evidence="2 3">
    <name type="scientific">Brassica napus</name>
    <name type="common">Rape</name>
    <dbReference type="NCBI Taxonomy" id="3708"/>
    <lineage>
        <taxon>Eukaryota</taxon>
        <taxon>Viridiplantae</taxon>
        <taxon>Streptophyta</taxon>
        <taxon>Embryophyta</taxon>
        <taxon>Tracheophyta</taxon>
        <taxon>Spermatophyta</taxon>
        <taxon>Magnoliopsida</taxon>
        <taxon>eudicotyledons</taxon>
        <taxon>Gunneridae</taxon>
        <taxon>Pentapetalae</taxon>
        <taxon>rosids</taxon>
        <taxon>malvids</taxon>
        <taxon>Brassicales</taxon>
        <taxon>Brassicaceae</taxon>
        <taxon>Brassiceae</taxon>
        <taxon>Brassica</taxon>
    </lineage>
</organism>
<feature type="domain" description="Reverse transcriptase zinc-binding" evidence="1">
    <location>
        <begin position="10"/>
        <end position="53"/>
    </location>
</feature>
<dbReference type="InterPro" id="IPR026960">
    <property type="entry name" value="RVT-Znf"/>
</dbReference>
<evidence type="ECO:0000313" key="2">
    <source>
        <dbReference type="EMBL" id="CDY39019.1"/>
    </source>
</evidence>
<dbReference type="EMBL" id="LK032438">
    <property type="protein sequence ID" value="CDY39019.1"/>
    <property type="molecule type" value="Genomic_DNA"/>
</dbReference>
<name>A0A078HNT1_BRANA</name>
<evidence type="ECO:0000259" key="1">
    <source>
        <dbReference type="Pfam" id="PF13966"/>
    </source>
</evidence>
<protein>
    <submittedName>
        <fullName evidence="2">BnaC01g34830D protein</fullName>
    </submittedName>
</protein>
<accession>A0A078HNT1</accession>
<evidence type="ECO:0000313" key="3">
    <source>
        <dbReference type="Proteomes" id="UP000028999"/>
    </source>
</evidence>
<dbReference type="PaxDb" id="3708-A0A078HNT1"/>
<dbReference type="Gramene" id="CDY39019">
    <property type="protein sequence ID" value="CDY39019"/>
    <property type="gene ID" value="GSBRNA2T00067129001"/>
</dbReference>
<dbReference type="AlphaFoldDB" id="A0A078HNT1"/>
<dbReference type="Pfam" id="PF13966">
    <property type="entry name" value="zf-RVT"/>
    <property type="match status" value="1"/>
</dbReference>
<sequence length="149" mass="17696">MERMLVFRGRRLSTRARLSSWGLQIPTSCCLCSGSTETRDHLLLTCPFSWEVWQHVIFRLNPPTLPFRDWNELLSWIRSPAVSSPIILRKLAVQSTVYHLWKQRNNVYHNNNIIGPVVIARMIYREVKNTIMVRRDRKKFLNLFSSWII</sequence>
<dbReference type="STRING" id="3708.A0A078HNT1"/>
<dbReference type="OMA" id="VIARMIY"/>
<reference evidence="2 3" key="1">
    <citation type="journal article" date="2014" name="Science">
        <title>Plant genetics. Early allopolyploid evolution in the post-Neolithic Brassica napus oilseed genome.</title>
        <authorList>
            <person name="Chalhoub B."/>
            <person name="Denoeud F."/>
            <person name="Liu S."/>
            <person name="Parkin I.A."/>
            <person name="Tang H."/>
            <person name="Wang X."/>
            <person name="Chiquet J."/>
            <person name="Belcram H."/>
            <person name="Tong C."/>
            <person name="Samans B."/>
            <person name="Correa M."/>
            <person name="Da Silva C."/>
            <person name="Just J."/>
            <person name="Falentin C."/>
            <person name="Koh C.S."/>
            <person name="Le Clainche I."/>
            <person name="Bernard M."/>
            <person name="Bento P."/>
            <person name="Noel B."/>
            <person name="Labadie K."/>
            <person name="Alberti A."/>
            <person name="Charles M."/>
            <person name="Arnaud D."/>
            <person name="Guo H."/>
            <person name="Daviaud C."/>
            <person name="Alamery S."/>
            <person name="Jabbari K."/>
            <person name="Zhao M."/>
            <person name="Edger P.P."/>
            <person name="Chelaifa H."/>
            <person name="Tack D."/>
            <person name="Lassalle G."/>
            <person name="Mestiri I."/>
            <person name="Schnel N."/>
            <person name="Le Paslier M.C."/>
            <person name="Fan G."/>
            <person name="Renault V."/>
            <person name="Bayer P.E."/>
            <person name="Golicz A.A."/>
            <person name="Manoli S."/>
            <person name="Lee T.H."/>
            <person name="Thi V.H."/>
            <person name="Chalabi S."/>
            <person name="Hu Q."/>
            <person name="Fan C."/>
            <person name="Tollenaere R."/>
            <person name="Lu Y."/>
            <person name="Battail C."/>
            <person name="Shen J."/>
            <person name="Sidebottom C.H."/>
            <person name="Wang X."/>
            <person name="Canaguier A."/>
            <person name="Chauveau A."/>
            <person name="Berard A."/>
            <person name="Deniot G."/>
            <person name="Guan M."/>
            <person name="Liu Z."/>
            <person name="Sun F."/>
            <person name="Lim Y.P."/>
            <person name="Lyons E."/>
            <person name="Town C.D."/>
            <person name="Bancroft I."/>
            <person name="Wang X."/>
            <person name="Meng J."/>
            <person name="Ma J."/>
            <person name="Pires J.C."/>
            <person name="King G.J."/>
            <person name="Brunel D."/>
            <person name="Delourme R."/>
            <person name="Renard M."/>
            <person name="Aury J.M."/>
            <person name="Adams K.L."/>
            <person name="Batley J."/>
            <person name="Snowdon R.J."/>
            <person name="Tost J."/>
            <person name="Edwards D."/>
            <person name="Zhou Y."/>
            <person name="Hua W."/>
            <person name="Sharpe A.G."/>
            <person name="Paterson A.H."/>
            <person name="Guan C."/>
            <person name="Wincker P."/>
        </authorList>
    </citation>
    <scope>NUCLEOTIDE SEQUENCE [LARGE SCALE GENOMIC DNA]</scope>
    <source>
        <strain evidence="3">cv. Darmor-bzh</strain>
    </source>
</reference>